<dbReference type="InterPro" id="IPR019422">
    <property type="entry name" value="7TM_GPCR_serpentine_rcpt_Srh"/>
</dbReference>
<dbReference type="AlphaFoldDB" id="A0AAE8ZYP2"/>
<dbReference type="Proteomes" id="UP000827892">
    <property type="component" value="Chromosome V"/>
</dbReference>
<dbReference type="InterPro" id="IPR053220">
    <property type="entry name" value="Nematode_rcpt-like_serp_H"/>
</dbReference>
<feature type="transmembrane region" description="Helical" evidence="1">
    <location>
        <begin position="52"/>
        <end position="78"/>
    </location>
</feature>
<gene>
    <name evidence="2" type="ORF">L3Y34_006980</name>
</gene>
<dbReference type="PANTHER" id="PTHR22941:SF21">
    <property type="entry name" value="SERPENTINE RECEPTOR, CLASS H"/>
    <property type="match status" value="1"/>
</dbReference>
<evidence type="ECO:0000256" key="1">
    <source>
        <dbReference type="SAM" id="Phobius"/>
    </source>
</evidence>
<name>A0AAE8ZYP2_CAEBR</name>
<dbReference type="Pfam" id="PF10318">
    <property type="entry name" value="7TM_GPCR_Srh"/>
    <property type="match status" value="1"/>
</dbReference>
<dbReference type="EMBL" id="CP090895">
    <property type="protein sequence ID" value="ULT87515.1"/>
    <property type="molecule type" value="Genomic_DNA"/>
</dbReference>
<sequence>MEDCSLEASYLASPDFMILACHVLAGVQFPVFIFGTYGIIFKTPPHMANVKWLLLNTHFWSSLSDSIICSVALPYLFIPTLAGFNLGVMNNPGLAIYFIVTTTTCSGVSILAIYENRYYMLFGRKTWWRHFRKPYFTMVYLLAPCMFLPPLFNVPEQESARNWVLRSIPCLPNYTFENRKMYVLALDFMLPVGCVMVELIILVPPFVTFLSLTFWNIWMSDAWTASKQTVCLQKAFTKGVTVQTVYEFFILFVPVCTIIFMLVFWHHNQIINNFALLIISLNGRFQDKKIHTSFNKNFRTIRIHYITLTWECLCVSSPSSFHLPKQQQILENVKSRYGLCTNTIMIVEPAP</sequence>
<feature type="transmembrane region" description="Helical" evidence="1">
    <location>
        <begin position="94"/>
        <end position="114"/>
    </location>
</feature>
<proteinExistence type="predicted"/>
<evidence type="ECO:0000313" key="2">
    <source>
        <dbReference type="EMBL" id="ULT87515.1"/>
    </source>
</evidence>
<dbReference type="PANTHER" id="PTHR22941">
    <property type="entry name" value="SERPENTINE RECEPTOR"/>
    <property type="match status" value="1"/>
</dbReference>
<organism evidence="2 3">
    <name type="scientific">Caenorhabditis briggsae</name>
    <dbReference type="NCBI Taxonomy" id="6238"/>
    <lineage>
        <taxon>Eukaryota</taxon>
        <taxon>Metazoa</taxon>
        <taxon>Ecdysozoa</taxon>
        <taxon>Nematoda</taxon>
        <taxon>Chromadorea</taxon>
        <taxon>Rhabditida</taxon>
        <taxon>Rhabditina</taxon>
        <taxon>Rhabditomorpha</taxon>
        <taxon>Rhabditoidea</taxon>
        <taxon>Rhabditidae</taxon>
        <taxon>Peloderinae</taxon>
        <taxon>Caenorhabditis</taxon>
    </lineage>
</organism>
<keyword evidence="1" id="KW-0472">Membrane</keyword>
<feature type="transmembrane region" description="Helical" evidence="1">
    <location>
        <begin position="16"/>
        <end position="40"/>
    </location>
</feature>
<evidence type="ECO:0008006" key="4">
    <source>
        <dbReference type="Google" id="ProtNLM"/>
    </source>
</evidence>
<keyword evidence="1" id="KW-0812">Transmembrane</keyword>
<feature type="transmembrane region" description="Helical" evidence="1">
    <location>
        <begin position="244"/>
        <end position="265"/>
    </location>
</feature>
<evidence type="ECO:0000313" key="3">
    <source>
        <dbReference type="Proteomes" id="UP000827892"/>
    </source>
</evidence>
<keyword evidence="1" id="KW-1133">Transmembrane helix</keyword>
<reference evidence="2 3" key="1">
    <citation type="submission" date="2022-02" db="EMBL/GenBank/DDBJ databases">
        <title>Chromosome-level reference genomes for two strains of Caenorhabditis briggsae: an improved platform for comparative genomics.</title>
        <authorList>
            <person name="Stevens L."/>
            <person name="Andersen E.C."/>
        </authorList>
    </citation>
    <scope>NUCLEOTIDE SEQUENCE [LARGE SCALE GENOMIC DNA]</scope>
    <source>
        <strain evidence="2">QX1410_ONT</strain>
        <tissue evidence="2">Whole-organism</tissue>
    </source>
</reference>
<feature type="transmembrane region" description="Helical" evidence="1">
    <location>
        <begin position="188"/>
        <end position="218"/>
    </location>
</feature>
<protein>
    <recommendedName>
        <fullName evidence="4">Serpentine Receptor, class H</fullName>
    </recommendedName>
</protein>
<feature type="transmembrane region" description="Helical" evidence="1">
    <location>
        <begin position="135"/>
        <end position="152"/>
    </location>
</feature>
<accession>A0AAE8ZYP2</accession>